<feature type="domain" description="Plant heme peroxidase family profile" evidence="16">
    <location>
        <begin position="31"/>
        <end position="91"/>
    </location>
</feature>
<dbReference type="InterPro" id="IPR019794">
    <property type="entry name" value="Peroxidases_AS"/>
</dbReference>
<keyword evidence="13" id="KW-1015">Disulfide bond</keyword>
<feature type="active site" description="Proton acceptor" evidence="10">
    <location>
        <position position="72"/>
    </location>
</feature>
<evidence type="ECO:0000256" key="12">
    <source>
        <dbReference type="PIRSR" id="PIRSR600823-4"/>
    </source>
</evidence>
<keyword evidence="4" id="KW-0349">Heme</keyword>
<dbReference type="InterPro" id="IPR000823">
    <property type="entry name" value="Peroxidase_pln"/>
</dbReference>
<feature type="disulfide bond" evidence="13">
    <location>
        <begin position="74"/>
        <end position="79"/>
    </location>
</feature>
<dbReference type="GO" id="GO:0046872">
    <property type="term" value="F:metal ion binding"/>
    <property type="evidence" value="ECO:0007669"/>
    <property type="project" value="UniProtKB-KW"/>
</dbReference>
<dbReference type="GO" id="GO:0140825">
    <property type="term" value="F:lactoperoxidase activity"/>
    <property type="evidence" value="ECO:0007669"/>
    <property type="project" value="UniProtKB-EC"/>
</dbReference>
<evidence type="ECO:0000256" key="15">
    <source>
        <dbReference type="SAM" id="SignalP"/>
    </source>
</evidence>
<feature type="binding site" evidence="11">
    <location>
        <position position="78"/>
    </location>
    <ligand>
        <name>Ca(2+)</name>
        <dbReference type="ChEBI" id="CHEBI:29108"/>
        <label>1</label>
    </ligand>
</feature>
<evidence type="ECO:0000313" key="18">
    <source>
        <dbReference type="Proteomes" id="UP001180020"/>
    </source>
</evidence>
<dbReference type="Proteomes" id="UP001180020">
    <property type="component" value="Unassembled WGS sequence"/>
</dbReference>
<evidence type="ECO:0000256" key="4">
    <source>
        <dbReference type="ARBA" id="ARBA00022617"/>
    </source>
</evidence>
<evidence type="ECO:0000256" key="7">
    <source>
        <dbReference type="ARBA" id="ARBA00023002"/>
    </source>
</evidence>
<dbReference type="PROSITE" id="PS50873">
    <property type="entry name" value="PEROXIDASE_4"/>
    <property type="match status" value="1"/>
</dbReference>
<accession>A0AAV9DDR4</accession>
<evidence type="ECO:0000256" key="2">
    <source>
        <dbReference type="ARBA" id="ARBA00001970"/>
    </source>
</evidence>
<keyword evidence="15" id="KW-0732">Signal</keyword>
<evidence type="ECO:0000256" key="5">
    <source>
        <dbReference type="ARBA" id="ARBA00022723"/>
    </source>
</evidence>
<keyword evidence="7" id="KW-0560">Oxidoreductase</keyword>
<evidence type="ECO:0000256" key="10">
    <source>
        <dbReference type="PIRSR" id="PIRSR600823-1"/>
    </source>
</evidence>
<dbReference type="InterPro" id="IPR002016">
    <property type="entry name" value="Haem_peroxidase"/>
</dbReference>
<dbReference type="PRINTS" id="PR00461">
    <property type="entry name" value="PLPEROXIDASE"/>
</dbReference>
<keyword evidence="5 11" id="KW-0479">Metal-binding</keyword>
<sequence>MVRSAPSPPSIMILTALVILILAISASSNDALRVGFYEYSCPQAEDVIYQTVSGDHLFDPSIAAGLLRLHFHDCFVHGCDASILLDATPSM</sequence>
<dbReference type="SUPFAM" id="SSF48113">
    <property type="entry name" value="Heme-dependent peroxidases"/>
    <property type="match status" value="1"/>
</dbReference>
<evidence type="ECO:0000256" key="14">
    <source>
        <dbReference type="RuleBase" id="RU004241"/>
    </source>
</evidence>
<gene>
    <name evidence="17" type="primary">PER66</name>
    <name evidence="17" type="ORF">QJS10_CPB14g00069</name>
</gene>
<evidence type="ECO:0000256" key="11">
    <source>
        <dbReference type="PIRSR" id="PIRSR600823-3"/>
    </source>
</evidence>
<reference evidence="17" key="2">
    <citation type="submission" date="2023-06" db="EMBL/GenBank/DDBJ databases">
        <authorList>
            <person name="Ma L."/>
            <person name="Liu K.-W."/>
            <person name="Li Z."/>
            <person name="Hsiao Y.-Y."/>
            <person name="Qi Y."/>
            <person name="Fu T."/>
            <person name="Tang G."/>
            <person name="Zhang D."/>
            <person name="Sun W.-H."/>
            <person name="Liu D.-K."/>
            <person name="Li Y."/>
            <person name="Chen G.-Z."/>
            <person name="Liu X.-D."/>
            <person name="Liao X.-Y."/>
            <person name="Jiang Y.-T."/>
            <person name="Yu X."/>
            <person name="Hao Y."/>
            <person name="Huang J."/>
            <person name="Zhao X.-W."/>
            <person name="Ke S."/>
            <person name="Chen Y.-Y."/>
            <person name="Wu W.-L."/>
            <person name="Hsu J.-L."/>
            <person name="Lin Y.-F."/>
            <person name="Huang M.-D."/>
            <person name="Li C.-Y."/>
            <person name="Huang L."/>
            <person name="Wang Z.-W."/>
            <person name="Zhao X."/>
            <person name="Zhong W.-Y."/>
            <person name="Peng D.-H."/>
            <person name="Ahmad S."/>
            <person name="Lan S."/>
            <person name="Zhang J.-S."/>
            <person name="Tsai W.-C."/>
            <person name="Van De Peer Y."/>
            <person name="Liu Z.-J."/>
        </authorList>
    </citation>
    <scope>NUCLEOTIDE SEQUENCE</scope>
    <source>
        <strain evidence="17">CP</strain>
        <tissue evidence="17">Leaves</tissue>
    </source>
</reference>
<dbReference type="AlphaFoldDB" id="A0AAV9DDR4"/>
<feature type="binding site" evidence="11">
    <location>
        <position position="80"/>
    </location>
    <ligand>
        <name>Ca(2+)</name>
        <dbReference type="ChEBI" id="CHEBI:29108"/>
        <label>1</label>
    </ligand>
</feature>
<keyword evidence="9" id="KW-0376">Hydrogen peroxide</keyword>
<dbReference type="PANTHER" id="PTHR31235">
    <property type="entry name" value="PEROXIDASE 25-RELATED"/>
    <property type="match status" value="1"/>
</dbReference>
<organism evidence="17 18">
    <name type="scientific">Acorus calamus</name>
    <name type="common">Sweet flag</name>
    <dbReference type="NCBI Taxonomy" id="4465"/>
    <lineage>
        <taxon>Eukaryota</taxon>
        <taxon>Viridiplantae</taxon>
        <taxon>Streptophyta</taxon>
        <taxon>Embryophyta</taxon>
        <taxon>Tracheophyta</taxon>
        <taxon>Spermatophyta</taxon>
        <taxon>Magnoliopsida</taxon>
        <taxon>Liliopsida</taxon>
        <taxon>Acoraceae</taxon>
        <taxon>Acorus</taxon>
    </lineage>
</organism>
<feature type="binding site" evidence="11">
    <location>
        <position position="76"/>
    </location>
    <ligand>
        <name>Ca(2+)</name>
        <dbReference type="ChEBI" id="CHEBI:29108"/>
        <label>1</label>
    </ligand>
</feature>
<dbReference type="GO" id="GO:0006979">
    <property type="term" value="P:response to oxidative stress"/>
    <property type="evidence" value="ECO:0007669"/>
    <property type="project" value="InterPro"/>
</dbReference>
<dbReference type="GO" id="GO:0020037">
    <property type="term" value="F:heme binding"/>
    <property type="evidence" value="ECO:0007669"/>
    <property type="project" value="InterPro"/>
</dbReference>
<keyword evidence="3 17" id="KW-0575">Peroxidase</keyword>
<evidence type="ECO:0000256" key="3">
    <source>
        <dbReference type="ARBA" id="ARBA00022559"/>
    </source>
</evidence>
<dbReference type="InterPro" id="IPR010255">
    <property type="entry name" value="Haem_peroxidase_sf"/>
</dbReference>
<name>A0AAV9DDR4_ACOCL</name>
<comment type="catalytic activity">
    <reaction evidence="1">
        <text>2 a phenolic donor + H2O2 = 2 a phenolic radical donor + 2 H2O</text>
        <dbReference type="Rhea" id="RHEA:56136"/>
        <dbReference type="ChEBI" id="CHEBI:15377"/>
        <dbReference type="ChEBI" id="CHEBI:16240"/>
        <dbReference type="ChEBI" id="CHEBI:139520"/>
        <dbReference type="ChEBI" id="CHEBI:139521"/>
        <dbReference type="EC" id="1.11.1.7"/>
    </reaction>
</comment>
<keyword evidence="8" id="KW-0408">Iron</keyword>
<keyword evidence="18" id="KW-1185">Reference proteome</keyword>
<keyword evidence="6 11" id="KW-0106">Calcium</keyword>
<evidence type="ECO:0000256" key="8">
    <source>
        <dbReference type="ARBA" id="ARBA00023004"/>
    </source>
</evidence>
<evidence type="ECO:0000259" key="16">
    <source>
        <dbReference type="PROSITE" id="PS50873"/>
    </source>
</evidence>
<dbReference type="Gene3D" id="1.10.520.10">
    <property type="match status" value="1"/>
</dbReference>
<feature type="signal peptide" evidence="15">
    <location>
        <begin position="1"/>
        <end position="26"/>
    </location>
</feature>
<proteinExistence type="inferred from homology"/>
<feature type="site" description="Transition state stabilizer" evidence="12">
    <location>
        <position position="68"/>
    </location>
</feature>
<feature type="chain" id="PRO_5043956331" evidence="15">
    <location>
        <begin position="27"/>
        <end position="91"/>
    </location>
</feature>
<evidence type="ECO:0000256" key="6">
    <source>
        <dbReference type="ARBA" id="ARBA00022837"/>
    </source>
</evidence>
<dbReference type="EMBL" id="JAUJYO010000014">
    <property type="protein sequence ID" value="KAK1299119.1"/>
    <property type="molecule type" value="Genomic_DNA"/>
</dbReference>
<evidence type="ECO:0000256" key="13">
    <source>
        <dbReference type="PIRSR" id="PIRSR600823-5"/>
    </source>
</evidence>
<reference evidence="17" key="1">
    <citation type="journal article" date="2023" name="Nat. Commun.">
        <title>Diploid and tetraploid genomes of Acorus and the evolution of monocots.</title>
        <authorList>
            <person name="Ma L."/>
            <person name="Liu K.W."/>
            <person name="Li Z."/>
            <person name="Hsiao Y.Y."/>
            <person name="Qi Y."/>
            <person name="Fu T."/>
            <person name="Tang G.D."/>
            <person name="Zhang D."/>
            <person name="Sun W.H."/>
            <person name="Liu D.K."/>
            <person name="Li Y."/>
            <person name="Chen G.Z."/>
            <person name="Liu X.D."/>
            <person name="Liao X.Y."/>
            <person name="Jiang Y.T."/>
            <person name="Yu X."/>
            <person name="Hao Y."/>
            <person name="Huang J."/>
            <person name="Zhao X.W."/>
            <person name="Ke S."/>
            <person name="Chen Y.Y."/>
            <person name="Wu W.L."/>
            <person name="Hsu J.L."/>
            <person name="Lin Y.F."/>
            <person name="Huang M.D."/>
            <person name="Li C.Y."/>
            <person name="Huang L."/>
            <person name="Wang Z.W."/>
            <person name="Zhao X."/>
            <person name="Zhong W.Y."/>
            <person name="Peng D.H."/>
            <person name="Ahmad S."/>
            <person name="Lan S."/>
            <person name="Zhang J.S."/>
            <person name="Tsai W.C."/>
            <person name="Van de Peer Y."/>
            <person name="Liu Z.J."/>
        </authorList>
    </citation>
    <scope>NUCLEOTIDE SEQUENCE</scope>
    <source>
        <strain evidence="17">CP</strain>
    </source>
</reference>
<feature type="binding site" evidence="11">
    <location>
        <position position="82"/>
    </location>
    <ligand>
        <name>Ca(2+)</name>
        <dbReference type="ChEBI" id="CHEBI:29108"/>
        <label>1</label>
    </ligand>
</feature>
<evidence type="ECO:0000256" key="1">
    <source>
        <dbReference type="ARBA" id="ARBA00000189"/>
    </source>
</evidence>
<comment type="caution">
    <text evidence="17">The sequence shown here is derived from an EMBL/GenBank/DDBJ whole genome shotgun (WGS) entry which is preliminary data.</text>
</comment>
<feature type="binding site" evidence="11">
    <location>
        <position position="73"/>
    </location>
    <ligand>
        <name>Ca(2+)</name>
        <dbReference type="ChEBI" id="CHEBI:29108"/>
        <label>1</label>
    </ligand>
</feature>
<protein>
    <submittedName>
        <fullName evidence="17">Peroxidase 66</fullName>
    </submittedName>
</protein>
<dbReference type="Pfam" id="PF00141">
    <property type="entry name" value="peroxidase"/>
    <property type="match status" value="1"/>
</dbReference>
<comment type="cofactor">
    <cofactor evidence="2">
        <name>heme b</name>
        <dbReference type="ChEBI" id="CHEBI:60344"/>
    </cofactor>
</comment>
<evidence type="ECO:0000313" key="17">
    <source>
        <dbReference type="EMBL" id="KAK1299119.1"/>
    </source>
</evidence>
<evidence type="ECO:0000256" key="9">
    <source>
        <dbReference type="ARBA" id="ARBA00023324"/>
    </source>
</evidence>
<comment type="cofactor">
    <cofactor evidence="11">
        <name>Ca(2+)</name>
        <dbReference type="ChEBI" id="CHEBI:29108"/>
    </cofactor>
    <text evidence="11">Binds 2 calcium ions per subunit.</text>
</comment>
<dbReference type="GO" id="GO:0042744">
    <property type="term" value="P:hydrogen peroxide catabolic process"/>
    <property type="evidence" value="ECO:0007669"/>
    <property type="project" value="UniProtKB-KW"/>
</dbReference>
<dbReference type="PROSITE" id="PS00436">
    <property type="entry name" value="PEROXIDASE_2"/>
    <property type="match status" value="1"/>
</dbReference>
<comment type="similarity">
    <text evidence="14">Belongs to the peroxidase family.</text>
</comment>